<dbReference type="EMBL" id="EU163877">
    <property type="protein sequence ID" value="ABY26686.1"/>
    <property type="molecule type" value="mRNA"/>
</dbReference>
<organism evidence="2">
    <name type="scientific">Lychas mucronatus</name>
    <name type="common">Chinese swimming scorpion</name>
    <dbReference type="NCBI Taxonomy" id="172552"/>
    <lineage>
        <taxon>Eukaryota</taxon>
        <taxon>Metazoa</taxon>
        <taxon>Ecdysozoa</taxon>
        <taxon>Arthropoda</taxon>
        <taxon>Chelicerata</taxon>
        <taxon>Arachnida</taxon>
        <taxon>Scorpiones</taxon>
        <taxon>Buthida</taxon>
        <taxon>Buthoidea</taxon>
        <taxon>Buthidae</taxon>
        <taxon>Lychas</taxon>
    </lineage>
</organism>
<feature type="chain" id="PRO_5006829198" evidence="1">
    <location>
        <begin position="17"/>
        <end position="114"/>
    </location>
</feature>
<keyword evidence="1" id="KW-0732">Signal</keyword>
<accession>A0A0U1SNB4</accession>
<dbReference type="AlphaFoldDB" id="A0A0U1SNB4"/>
<sequence>MKALVLLLCCLPLLYADLETHKQYCALKRHDIMRACAIENRAGFAVETFRNCAVQVKFHQTLDELTEYVCKDTNSQEFMKFAACMDPPLEAENQTNPNFLDILQKCIRKAEKFQ</sequence>
<evidence type="ECO:0000256" key="1">
    <source>
        <dbReference type="SAM" id="SignalP"/>
    </source>
</evidence>
<feature type="signal peptide" evidence="1">
    <location>
        <begin position="1"/>
        <end position="16"/>
    </location>
</feature>
<name>A0A0U1SNB4_LYCMC</name>
<proteinExistence type="evidence at transcript level"/>
<evidence type="ECO:0000313" key="2">
    <source>
        <dbReference type="EMBL" id="ABY26686.1"/>
    </source>
</evidence>
<reference evidence="2" key="1">
    <citation type="submission" date="2007-09" db="EMBL/GenBank/DDBJ databases">
        <title>Toxic transcriptome analysis of Lychas mucronatus: molecular mechanisms regulating diversity of scorpion venom peptides.</title>
        <authorList>
            <person name="Li W."/>
            <person name="Ma Y."/>
            <person name="Cao Z."/>
        </authorList>
    </citation>
    <scope>NUCLEOTIDE SEQUENCE</scope>
    <source>
        <tissue evidence="2">Venom gland</tissue>
    </source>
</reference>
<protein>
    <submittedName>
        <fullName evidence="2">TxLP4</fullName>
    </submittedName>
</protein>